<feature type="compositionally biased region" description="Low complexity" evidence="1">
    <location>
        <begin position="23"/>
        <end position="41"/>
    </location>
</feature>
<protein>
    <submittedName>
        <fullName evidence="2">Uncharacterized protein</fullName>
    </submittedName>
</protein>
<feature type="region of interest" description="Disordered" evidence="1">
    <location>
        <begin position="162"/>
        <end position="283"/>
    </location>
</feature>
<feature type="compositionally biased region" description="Acidic residues" evidence="1">
    <location>
        <begin position="230"/>
        <end position="245"/>
    </location>
</feature>
<dbReference type="EMBL" id="KI669492">
    <property type="protein sequence ID" value="OCF38232.1"/>
    <property type="molecule type" value="Genomic_DNA"/>
</dbReference>
<name>A0A1B9H4N6_9TREE</name>
<evidence type="ECO:0000256" key="1">
    <source>
        <dbReference type="SAM" id="MobiDB-lite"/>
    </source>
</evidence>
<accession>A0A1B9H4N6</accession>
<organism evidence="2 3">
    <name type="scientific">Kwoniella heveanensis BCC8398</name>
    <dbReference type="NCBI Taxonomy" id="1296120"/>
    <lineage>
        <taxon>Eukaryota</taxon>
        <taxon>Fungi</taxon>
        <taxon>Dikarya</taxon>
        <taxon>Basidiomycota</taxon>
        <taxon>Agaricomycotina</taxon>
        <taxon>Tremellomycetes</taxon>
        <taxon>Tremellales</taxon>
        <taxon>Cryptococcaceae</taxon>
        <taxon>Kwoniella</taxon>
    </lineage>
</organism>
<dbReference type="AlphaFoldDB" id="A0A1B9H4N6"/>
<dbReference type="Proteomes" id="UP000092666">
    <property type="component" value="Unassembled WGS sequence"/>
</dbReference>
<sequence length="349" mass="37198">MPIPPRPIPTHSRHRHPQRARGSASPASASVSSSPSPASAALTRKSMTLANPSSLDWRAEITLLNELDRARSVPVGATRNVQMINKNQLLAVNDFKKRDVIGGADVTSKEGIDAGKGKMEVGLEGLIEDSQARGKREKRATTATTLGFDFIPNPSIVALPETDAETSASGHRAKAKSLLSTTKSTTSAAAAPVPMPIAVGGTRTLSPPLLSGTPGTPGLVPLQSHSQPPSEEEEEEEDDEEEEEWELLHIPSASQQPSHRRSENAEKGMDEGKGKYDNGDEVEDDVIVLGEMELEDEVERLIIEETTDRCRGRTAPEVKAQAKVVEPKRATYAAATATAAAAITAVPTM</sequence>
<feature type="compositionally biased region" description="Basic and acidic residues" evidence="1">
    <location>
        <begin position="260"/>
        <end position="278"/>
    </location>
</feature>
<evidence type="ECO:0000313" key="2">
    <source>
        <dbReference type="EMBL" id="OCF38232.1"/>
    </source>
</evidence>
<reference evidence="3" key="2">
    <citation type="submission" date="2013-12" db="EMBL/GenBank/DDBJ databases">
        <title>Evolution of pathogenesis and genome organization in the Tremellales.</title>
        <authorList>
            <person name="Cuomo C."/>
            <person name="Litvintseva A."/>
            <person name="Heitman J."/>
            <person name="Chen Y."/>
            <person name="Sun S."/>
            <person name="Springer D."/>
            <person name="Dromer F."/>
            <person name="Young S."/>
            <person name="Zeng Q."/>
            <person name="Chapman S."/>
            <person name="Gujja S."/>
            <person name="Saif S."/>
            <person name="Birren B."/>
        </authorList>
    </citation>
    <scope>NUCLEOTIDE SEQUENCE [LARGE SCALE GENOMIC DNA]</scope>
    <source>
        <strain evidence="3">BCC8398</strain>
    </source>
</reference>
<dbReference type="OrthoDB" id="2565236at2759"/>
<evidence type="ECO:0000313" key="3">
    <source>
        <dbReference type="Proteomes" id="UP000092666"/>
    </source>
</evidence>
<feature type="compositionally biased region" description="Low complexity" evidence="1">
    <location>
        <begin position="176"/>
        <end position="222"/>
    </location>
</feature>
<proteinExistence type="predicted"/>
<feature type="region of interest" description="Disordered" evidence="1">
    <location>
        <begin position="1"/>
        <end position="44"/>
    </location>
</feature>
<gene>
    <name evidence="2" type="ORF">I316_00458</name>
</gene>
<reference evidence="2 3" key="1">
    <citation type="submission" date="2013-07" db="EMBL/GenBank/DDBJ databases">
        <title>The Genome Sequence of Cryptococcus heveanensis BCC8398.</title>
        <authorList>
            <consortium name="The Broad Institute Genome Sequencing Platform"/>
            <person name="Cuomo C."/>
            <person name="Litvintseva A."/>
            <person name="Chen Y."/>
            <person name="Heitman J."/>
            <person name="Sun S."/>
            <person name="Springer D."/>
            <person name="Dromer F."/>
            <person name="Young S.K."/>
            <person name="Zeng Q."/>
            <person name="Gargeya S."/>
            <person name="Fitzgerald M."/>
            <person name="Abouelleil A."/>
            <person name="Alvarado L."/>
            <person name="Berlin A.M."/>
            <person name="Chapman S.B."/>
            <person name="Dewar J."/>
            <person name="Goldberg J."/>
            <person name="Griggs A."/>
            <person name="Gujja S."/>
            <person name="Hansen M."/>
            <person name="Howarth C."/>
            <person name="Imamovic A."/>
            <person name="Larimer J."/>
            <person name="McCowan C."/>
            <person name="Murphy C."/>
            <person name="Pearson M."/>
            <person name="Priest M."/>
            <person name="Roberts A."/>
            <person name="Saif S."/>
            <person name="Shea T."/>
            <person name="Sykes S."/>
            <person name="Wortman J."/>
            <person name="Nusbaum C."/>
            <person name="Birren B."/>
        </authorList>
    </citation>
    <scope>NUCLEOTIDE SEQUENCE [LARGE SCALE GENOMIC DNA]</scope>
    <source>
        <strain evidence="2 3">BCC8398</strain>
    </source>
</reference>
<keyword evidence="3" id="KW-1185">Reference proteome</keyword>